<dbReference type="EMBL" id="JANAVB010038613">
    <property type="protein sequence ID" value="KAJ6800950.1"/>
    <property type="molecule type" value="Genomic_DNA"/>
</dbReference>
<dbReference type="AlphaFoldDB" id="A0AAX6EAI7"/>
<feature type="transmembrane region" description="Helical" evidence="1">
    <location>
        <begin position="58"/>
        <end position="76"/>
    </location>
</feature>
<protein>
    <submittedName>
        <fullName evidence="3">Uncharacterized protein</fullName>
    </submittedName>
</protein>
<dbReference type="Proteomes" id="UP001140949">
    <property type="component" value="Unassembled WGS sequence"/>
</dbReference>
<dbReference type="EMBL" id="JANAVB010042618">
    <property type="protein sequence ID" value="KAJ6793933.1"/>
    <property type="molecule type" value="Genomic_DNA"/>
</dbReference>
<reference evidence="3" key="1">
    <citation type="journal article" date="2023" name="GigaByte">
        <title>Genome assembly of the bearded iris, Iris pallida Lam.</title>
        <authorList>
            <person name="Bruccoleri R.E."/>
            <person name="Oakeley E.J."/>
            <person name="Faust A.M.E."/>
            <person name="Altorfer M."/>
            <person name="Dessus-Babus S."/>
            <person name="Burckhardt D."/>
            <person name="Oertli M."/>
            <person name="Naumann U."/>
            <person name="Petersen F."/>
            <person name="Wong J."/>
        </authorList>
    </citation>
    <scope>NUCLEOTIDE SEQUENCE</scope>
    <source>
        <strain evidence="3">GSM-AAB239-AS_SAM_17_03QT</strain>
    </source>
</reference>
<accession>A0AAX6EAI7</accession>
<comment type="caution">
    <text evidence="3">The sequence shown here is derived from an EMBL/GenBank/DDBJ whole genome shotgun (WGS) entry which is preliminary data.</text>
</comment>
<evidence type="ECO:0000256" key="1">
    <source>
        <dbReference type="SAM" id="Phobius"/>
    </source>
</evidence>
<sequence>MASRAVSYWRSVVNRVGAGRQFATWTTPKMKPMSTAADVAHAQHGDSHTRRMKQKGDFVPVYVALGLILMSVGLGLHTMKHHIAYDPAVRVSKKRRETIPEVVEPDRVVDEADRYVNKSLFRKVGHIQDIDSIRSGMGDPTRPDDPFDHRRQVETLKSVGVDPASL</sequence>
<keyword evidence="1" id="KW-0472">Membrane</keyword>
<evidence type="ECO:0000313" key="2">
    <source>
        <dbReference type="EMBL" id="KAJ6793933.1"/>
    </source>
</evidence>
<keyword evidence="1" id="KW-1133">Transmembrane helix</keyword>
<evidence type="ECO:0000313" key="4">
    <source>
        <dbReference type="Proteomes" id="UP001140949"/>
    </source>
</evidence>
<proteinExistence type="predicted"/>
<reference evidence="3" key="2">
    <citation type="submission" date="2023-04" db="EMBL/GenBank/DDBJ databases">
        <authorList>
            <person name="Bruccoleri R.E."/>
            <person name="Oakeley E.J."/>
            <person name="Faust A.-M."/>
            <person name="Dessus-Babus S."/>
            <person name="Altorfer M."/>
            <person name="Burckhardt D."/>
            <person name="Oertli M."/>
            <person name="Naumann U."/>
            <person name="Petersen F."/>
            <person name="Wong J."/>
        </authorList>
    </citation>
    <scope>NUCLEOTIDE SEQUENCE</scope>
    <source>
        <strain evidence="3">GSM-AAB239-AS_SAM_17_03QT</strain>
        <tissue evidence="3">Leaf</tissue>
    </source>
</reference>
<name>A0AAX6EAI7_IRIPA</name>
<keyword evidence="1" id="KW-0812">Transmembrane</keyword>
<dbReference type="PANTHER" id="PTHR33919">
    <property type="entry name" value="OS09G0127700 PROTEIN"/>
    <property type="match status" value="1"/>
</dbReference>
<gene>
    <name evidence="3" type="ORF">M6B38_200440</name>
    <name evidence="2" type="ORF">M6B38_233105</name>
</gene>
<dbReference type="PANTHER" id="PTHR33919:SF11">
    <property type="entry name" value="EXPRESSED PROTEIN"/>
    <property type="match status" value="1"/>
</dbReference>
<organism evidence="3 4">
    <name type="scientific">Iris pallida</name>
    <name type="common">Sweet iris</name>
    <dbReference type="NCBI Taxonomy" id="29817"/>
    <lineage>
        <taxon>Eukaryota</taxon>
        <taxon>Viridiplantae</taxon>
        <taxon>Streptophyta</taxon>
        <taxon>Embryophyta</taxon>
        <taxon>Tracheophyta</taxon>
        <taxon>Spermatophyta</taxon>
        <taxon>Magnoliopsida</taxon>
        <taxon>Liliopsida</taxon>
        <taxon>Asparagales</taxon>
        <taxon>Iridaceae</taxon>
        <taxon>Iridoideae</taxon>
        <taxon>Irideae</taxon>
        <taxon>Iris</taxon>
    </lineage>
</organism>
<keyword evidence="4" id="KW-1185">Reference proteome</keyword>
<evidence type="ECO:0000313" key="3">
    <source>
        <dbReference type="EMBL" id="KAJ6800950.1"/>
    </source>
</evidence>